<dbReference type="RefSeq" id="XP_008917303.1">
    <property type="nucleotide sequence ID" value="XM_008919055.1"/>
</dbReference>
<evidence type="ECO:0000313" key="2">
    <source>
        <dbReference type="Proteomes" id="UP000018817"/>
    </source>
</evidence>
<evidence type="ECO:0000313" key="1">
    <source>
        <dbReference type="EMBL" id="ETM97401.1"/>
    </source>
</evidence>
<proteinExistence type="predicted"/>
<reference evidence="2" key="1">
    <citation type="submission" date="2011-12" db="EMBL/GenBank/DDBJ databases">
        <authorList>
            <consortium name="The Broad Institute Genome Sequencing Platform"/>
            <person name="Russ C."/>
            <person name="Tyler B."/>
            <person name="Panabieres F."/>
            <person name="Shan W."/>
            <person name="Tripathy S."/>
            <person name="Grunwald N."/>
            <person name="Machado M."/>
            <person name="Young S.K."/>
            <person name="Zeng Q."/>
            <person name="Gargeya S."/>
            <person name="Fitzgerald M."/>
            <person name="Haas B."/>
            <person name="Abouelleil A."/>
            <person name="Alvarado L."/>
            <person name="Arachchi H.M."/>
            <person name="Berlin A."/>
            <person name="Chapman S.B."/>
            <person name="Gearin G."/>
            <person name="Goldberg J."/>
            <person name="Griggs A."/>
            <person name="Gujja S."/>
            <person name="Hansen M."/>
            <person name="Heiman D."/>
            <person name="Howarth C."/>
            <person name="Larimer J."/>
            <person name="Lui A."/>
            <person name="MacDonald P.J.P."/>
            <person name="McCowen C."/>
            <person name="Montmayeur A."/>
            <person name="Murphy C."/>
            <person name="Neiman D."/>
            <person name="Pearson M."/>
            <person name="Priest M."/>
            <person name="Roberts A."/>
            <person name="Saif S."/>
            <person name="Shea T."/>
            <person name="Sisk P."/>
            <person name="Stolte C."/>
            <person name="Sykes S."/>
            <person name="Wortman J."/>
            <person name="Nusbaum C."/>
            <person name="Birren B."/>
        </authorList>
    </citation>
    <scope>NUCLEOTIDE SEQUENCE [LARGE SCALE GENOMIC DNA]</scope>
    <source>
        <strain evidence="2">INRA-310</strain>
    </source>
</reference>
<dbReference type="Proteomes" id="UP000018817">
    <property type="component" value="Unassembled WGS sequence"/>
</dbReference>
<dbReference type="EMBL" id="KI670020">
    <property type="protein sequence ID" value="ETM97401.1"/>
    <property type="molecule type" value="Genomic_DNA"/>
</dbReference>
<reference evidence="1 2" key="2">
    <citation type="submission" date="2013-11" db="EMBL/GenBank/DDBJ databases">
        <title>The Genome Sequence of Phytophthora parasitica INRA-310.</title>
        <authorList>
            <consortium name="The Broad Institute Genomics Platform"/>
            <person name="Russ C."/>
            <person name="Tyler B."/>
            <person name="Panabieres F."/>
            <person name="Shan W."/>
            <person name="Tripathy S."/>
            <person name="Grunwald N."/>
            <person name="Machado M."/>
            <person name="Johnson C.S."/>
            <person name="Arredondo F."/>
            <person name="Hong C."/>
            <person name="Coffey M."/>
            <person name="Young S.K."/>
            <person name="Zeng Q."/>
            <person name="Gargeya S."/>
            <person name="Fitzgerald M."/>
            <person name="Abouelleil A."/>
            <person name="Alvarado L."/>
            <person name="Chapman S.B."/>
            <person name="Gainer-Dewar J."/>
            <person name="Goldberg J."/>
            <person name="Griggs A."/>
            <person name="Gujja S."/>
            <person name="Hansen M."/>
            <person name="Howarth C."/>
            <person name="Imamovic A."/>
            <person name="Ireland A."/>
            <person name="Larimer J."/>
            <person name="McCowan C."/>
            <person name="Murphy C."/>
            <person name="Pearson M."/>
            <person name="Poon T.W."/>
            <person name="Priest M."/>
            <person name="Roberts A."/>
            <person name="Saif S."/>
            <person name="Shea T."/>
            <person name="Sykes S."/>
            <person name="Wortman J."/>
            <person name="Nusbaum C."/>
            <person name="Birren B."/>
        </authorList>
    </citation>
    <scope>NUCLEOTIDE SEQUENCE [LARGE SCALE GENOMIC DNA]</scope>
    <source>
        <strain evidence="1 2">INRA-310</strain>
    </source>
</reference>
<dbReference type="GeneID" id="20193569"/>
<organism evidence="1 2">
    <name type="scientific">Phytophthora nicotianae (strain INRA-310)</name>
    <name type="common">Phytophthora parasitica</name>
    <dbReference type="NCBI Taxonomy" id="761204"/>
    <lineage>
        <taxon>Eukaryota</taxon>
        <taxon>Sar</taxon>
        <taxon>Stramenopiles</taxon>
        <taxon>Oomycota</taxon>
        <taxon>Peronosporomycetes</taxon>
        <taxon>Peronosporales</taxon>
        <taxon>Peronosporaceae</taxon>
        <taxon>Phytophthora</taxon>
    </lineage>
</organism>
<protein>
    <submittedName>
        <fullName evidence="1">Uncharacterized protein</fullName>
    </submittedName>
</protein>
<dbReference type="VEuPathDB" id="FungiDB:PPTG_24970"/>
<gene>
    <name evidence="1" type="ORF">PPTG_24970</name>
</gene>
<sequence length="60" mass="6594">MTSEADAIKTEIFGENLSAAKAMRIEYQLDVGKSNKDNIVLIMDYAQNLTLPHVPDVPSS</sequence>
<dbReference type="AlphaFoldDB" id="W2P9A3"/>
<accession>W2P9A3</accession>
<name>W2P9A3_PHYN3</name>